<dbReference type="AlphaFoldDB" id="A0A455T1F2"/>
<protein>
    <submittedName>
        <fullName evidence="1">Uncharacterized protein</fullName>
    </submittedName>
</protein>
<reference evidence="1" key="1">
    <citation type="submission" date="2018-12" db="EMBL/GenBank/DDBJ databases">
        <title>Novel natural products biosynthetic potential of the class Ktedonobacteria.</title>
        <authorList>
            <person name="Zheng Y."/>
            <person name="Saitou A."/>
            <person name="Wang C.M."/>
            <person name="Toyoda A."/>
            <person name="Minakuchi Y."/>
            <person name="Sekiguchi Y."/>
            <person name="Ueda K."/>
            <person name="Takano H."/>
            <person name="Sakai Y."/>
            <person name="Yokota A."/>
            <person name="Yabe S."/>
        </authorList>
    </citation>
    <scope>NUCLEOTIDE SEQUENCE</scope>
    <source>
        <strain evidence="1">A3-2</strain>
    </source>
</reference>
<name>A0A455T1F2_9CHLR</name>
<evidence type="ECO:0000313" key="1">
    <source>
        <dbReference type="EMBL" id="BBH93698.1"/>
    </source>
</evidence>
<dbReference type="EMBL" id="AP019377">
    <property type="protein sequence ID" value="BBH93698.1"/>
    <property type="molecule type" value="Genomic_DNA"/>
</dbReference>
<gene>
    <name evidence="1" type="ORF">KTA_18970</name>
</gene>
<organism evidence="1">
    <name type="scientific">Thermogemmatispora argillosa</name>
    <dbReference type="NCBI Taxonomy" id="2045280"/>
    <lineage>
        <taxon>Bacteria</taxon>
        <taxon>Bacillati</taxon>
        <taxon>Chloroflexota</taxon>
        <taxon>Ktedonobacteria</taxon>
        <taxon>Thermogemmatisporales</taxon>
        <taxon>Thermogemmatisporaceae</taxon>
        <taxon>Thermogemmatispora</taxon>
    </lineage>
</organism>
<proteinExistence type="predicted"/>
<accession>A0A455T1F2</accession>
<sequence>MRREAGGQVGITRSARLAAAASAPLVSPGRQAIPSVRRSSLDLAMILK</sequence>